<evidence type="ECO:0000256" key="14">
    <source>
        <dbReference type="ARBA" id="ARBA00030753"/>
    </source>
</evidence>
<evidence type="ECO:0000256" key="10">
    <source>
        <dbReference type="ARBA" id="ARBA00022982"/>
    </source>
</evidence>
<keyword evidence="12" id="KW-0496">Mitochondrion</keyword>
<protein>
    <recommendedName>
        <fullName evidence="4">NADH dehydrogenase [ubiquinone] 1 beta subcomplex subunit 11, mitochondrial</fullName>
    </recommendedName>
    <alternativeName>
        <fullName evidence="15">Complex I-ESSS</fullName>
    </alternativeName>
    <alternativeName>
        <fullName evidence="14">NADH-ubiquinone oxidoreductase ESSS subunit</fullName>
    </alternativeName>
</protein>
<dbReference type="EMBL" id="JBBBZM010000007">
    <property type="protein sequence ID" value="KAL0639965.1"/>
    <property type="molecule type" value="Genomic_DNA"/>
</dbReference>
<sequence length="134" mass="14884">MPALRKLSAHPPTLSLLSRASTTTSLTHLYPTPLTRSMSSSHGSHYDPPTGWFLGVPPGEKQTKEGWEGIWYWGFFGGLFAAGVAYAYKPDTSIQTWALEEARRRLEAEGIIQDSTKSQKSILRTVSSHFPPKH</sequence>
<evidence type="ECO:0000256" key="9">
    <source>
        <dbReference type="ARBA" id="ARBA00022946"/>
    </source>
</evidence>
<keyword evidence="8" id="KW-0999">Mitochondrion inner membrane</keyword>
<evidence type="ECO:0000256" key="7">
    <source>
        <dbReference type="ARBA" id="ARBA00022692"/>
    </source>
</evidence>
<comment type="subunit">
    <text evidence="16">Complex I is composed of 45 different subunits. Interacts with BCAP31.</text>
</comment>
<keyword evidence="11 17" id="KW-1133">Transmembrane helix</keyword>
<dbReference type="PANTHER" id="PTHR40637">
    <property type="entry name" value="ESSS SUBUNIT OF NADH:UBIQUINONE OXIDOREDUCTASE (COMPLEX I) PROTEIN"/>
    <property type="match status" value="1"/>
</dbReference>
<evidence type="ECO:0000313" key="19">
    <source>
        <dbReference type="Proteomes" id="UP001447188"/>
    </source>
</evidence>
<dbReference type="InterPro" id="IPR019329">
    <property type="entry name" value="NADH_UbQ_OxRdtase_ESSS_su"/>
</dbReference>
<evidence type="ECO:0000313" key="18">
    <source>
        <dbReference type="EMBL" id="KAL0639965.1"/>
    </source>
</evidence>
<dbReference type="Pfam" id="PF10183">
    <property type="entry name" value="ESSS"/>
    <property type="match status" value="1"/>
</dbReference>
<evidence type="ECO:0000256" key="12">
    <source>
        <dbReference type="ARBA" id="ARBA00023128"/>
    </source>
</evidence>
<keyword evidence="6" id="KW-0679">Respiratory chain</keyword>
<keyword evidence="9" id="KW-0809">Transit peptide</keyword>
<evidence type="ECO:0000256" key="2">
    <source>
        <dbReference type="ARBA" id="ARBA00004434"/>
    </source>
</evidence>
<dbReference type="PANTHER" id="PTHR40637:SF1">
    <property type="entry name" value="ESSS SUBUNIT OF NADH:UBIQUINONE OXIDOREDUCTASE (COMPLEX I) PROTEIN"/>
    <property type="match status" value="1"/>
</dbReference>
<keyword evidence="5" id="KW-0813">Transport</keyword>
<keyword evidence="7 17" id="KW-0812">Transmembrane</keyword>
<evidence type="ECO:0000256" key="13">
    <source>
        <dbReference type="ARBA" id="ARBA00023136"/>
    </source>
</evidence>
<keyword evidence="19" id="KW-1185">Reference proteome</keyword>
<comment type="caution">
    <text evidence="18">The sequence shown here is derived from an EMBL/GenBank/DDBJ whole genome shotgun (WGS) entry which is preliminary data.</text>
</comment>
<evidence type="ECO:0000256" key="11">
    <source>
        <dbReference type="ARBA" id="ARBA00022989"/>
    </source>
</evidence>
<evidence type="ECO:0000256" key="1">
    <source>
        <dbReference type="ARBA" id="ARBA00003195"/>
    </source>
</evidence>
<feature type="transmembrane region" description="Helical" evidence="17">
    <location>
        <begin position="70"/>
        <end position="88"/>
    </location>
</feature>
<keyword evidence="13 17" id="KW-0472">Membrane</keyword>
<comment type="function">
    <text evidence="1">Accessory subunit of the mitochondrial membrane respiratory chain NADH dehydrogenase (Complex I), that is believed not to be involved in catalysis. Complex I functions in the transfer of electrons from NADH to the respiratory chain. The immediate electron acceptor for the enzyme is believed to be ubiquinone.</text>
</comment>
<organism evidence="18 19">
    <name type="scientific">Discina gigas</name>
    <dbReference type="NCBI Taxonomy" id="1032678"/>
    <lineage>
        <taxon>Eukaryota</taxon>
        <taxon>Fungi</taxon>
        <taxon>Dikarya</taxon>
        <taxon>Ascomycota</taxon>
        <taxon>Pezizomycotina</taxon>
        <taxon>Pezizomycetes</taxon>
        <taxon>Pezizales</taxon>
        <taxon>Discinaceae</taxon>
        <taxon>Discina</taxon>
    </lineage>
</organism>
<evidence type="ECO:0000256" key="8">
    <source>
        <dbReference type="ARBA" id="ARBA00022792"/>
    </source>
</evidence>
<accession>A0ABR3GVJ0</accession>
<dbReference type="Proteomes" id="UP001447188">
    <property type="component" value="Unassembled WGS sequence"/>
</dbReference>
<evidence type="ECO:0000256" key="4">
    <source>
        <dbReference type="ARBA" id="ARBA00018632"/>
    </source>
</evidence>
<evidence type="ECO:0000256" key="16">
    <source>
        <dbReference type="ARBA" id="ARBA00046528"/>
    </source>
</evidence>
<keyword evidence="10" id="KW-0249">Electron transport</keyword>
<evidence type="ECO:0000256" key="5">
    <source>
        <dbReference type="ARBA" id="ARBA00022448"/>
    </source>
</evidence>
<proteinExistence type="inferred from homology"/>
<evidence type="ECO:0000256" key="15">
    <source>
        <dbReference type="ARBA" id="ARBA00031387"/>
    </source>
</evidence>
<comment type="subcellular location">
    <subcellularLocation>
        <location evidence="2">Mitochondrion inner membrane</location>
        <topology evidence="2">Single-pass membrane protein</topology>
    </subcellularLocation>
</comment>
<evidence type="ECO:0000256" key="17">
    <source>
        <dbReference type="SAM" id="Phobius"/>
    </source>
</evidence>
<reference evidence="18 19" key="1">
    <citation type="submission" date="2024-02" db="EMBL/GenBank/DDBJ databases">
        <title>Discinaceae phylogenomics.</title>
        <authorList>
            <person name="Dirks A.C."/>
            <person name="James T.Y."/>
        </authorList>
    </citation>
    <scope>NUCLEOTIDE SEQUENCE [LARGE SCALE GENOMIC DNA]</scope>
    <source>
        <strain evidence="18 19">ACD0624</strain>
    </source>
</reference>
<comment type="similarity">
    <text evidence="3">Belongs to the complex I NDUFB11 subunit family.</text>
</comment>
<evidence type="ECO:0000256" key="3">
    <source>
        <dbReference type="ARBA" id="ARBA00008915"/>
    </source>
</evidence>
<evidence type="ECO:0000256" key="6">
    <source>
        <dbReference type="ARBA" id="ARBA00022660"/>
    </source>
</evidence>
<name>A0ABR3GVJ0_9PEZI</name>
<gene>
    <name evidence="18" type="ORF">Q9L58_001057</name>
</gene>